<name>A0ACC0LMD8_RHOML</name>
<accession>A0ACC0LMD8</accession>
<sequence length="210" mass="23733">MSAKVFTFGDASRIDEGKIRRHILMSAKEIFNSVETSVNSDREHSKSLADEEGDYAEASELYSRSLEIRFFVKHFLYSVVSLVTEVQMEGFQIFNPQDWEPSGMDGTSYGAEDLKKCLEGLARHLFVSYLFSFDITGSHNIGFLGIQGPGFNSLEEFNDGKRSCRKRLDGHNRRRRKPQTEPLSRAGSFLSNDEGSGHHLAQNSRSKLLL</sequence>
<keyword evidence="2" id="KW-1185">Reference proteome</keyword>
<evidence type="ECO:0000313" key="2">
    <source>
        <dbReference type="Proteomes" id="UP001062846"/>
    </source>
</evidence>
<dbReference type="Proteomes" id="UP001062846">
    <property type="component" value="Chromosome 11"/>
</dbReference>
<comment type="caution">
    <text evidence="1">The sequence shown here is derived from an EMBL/GenBank/DDBJ whole genome shotgun (WGS) entry which is preliminary data.</text>
</comment>
<proteinExistence type="predicted"/>
<protein>
    <submittedName>
        <fullName evidence="1">Uncharacterized protein</fullName>
    </submittedName>
</protein>
<reference evidence="1" key="1">
    <citation type="submission" date="2022-02" db="EMBL/GenBank/DDBJ databases">
        <title>Plant Genome Project.</title>
        <authorList>
            <person name="Zhang R.-G."/>
        </authorList>
    </citation>
    <scope>NUCLEOTIDE SEQUENCE</scope>
    <source>
        <strain evidence="1">AT1</strain>
    </source>
</reference>
<organism evidence="1 2">
    <name type="scientific">Rhododendron molle</name>
    <name type="common">Chinese azalea</name>
    <name type="synonym">Azalea mollis</name>
    <dbReference type="NCBI Taxonomy" id="49168"/>
    <lineage>
        <taxon>Eukaryota</taxon>
        <taxon>Viridiplantae</taxon>
        <taxon>Streptophyta</taxon>
        <taxon>Embryophyta</taxon>
        <taxon>Tracheophyta</taxon>
        <taxon>Spermatophyta</taxon>
        <taxon>Magnoliopsida</taxon>
        <taxon>eudicotyledons</taxon>
        <taxon>Gunneridae</taxon>
        <taxon>Pentapetalae</taxon>
        <taxon>asterids</taxon>
        <taxon>Ericales</taxon>
        <taxon>Ericaceae</taxon>
        <taxon>Ericoideae</taxon>
        <taxon>Rhodoreae</taxon>
        <taxon>Rhododendron</taxon>
    </lineage>
</organism>
<gene>
    <name evidence="1" type="ORF">RHMOL_Rhmol11G0000400</name>
</gene>
<dbReference type="EMBL" id="CM046398">
    <property type="protein sequence ID" value="KAI8529785.1"/>
    <property type="molecule type" value="Genomic_DNA"/>
</dbReference>
<evidence type="ECO:0000313" key="1">
    <source>
        <dbReference type="EMBL" id="KAI8529785.1"/>
    </source>
</evidence>